<dbReference type="AlphaFoldDB" id="A0A225WY81"/>
<evidence type="ECO:0000313" key="2">
    <source>
        <dbReference type="Proteomes" id="UP000198211"/>
    </source>
</evidence>
<comment type="caution">
    <text evidence="1">The sequence shown here is derived from an EMBL/GenBank/DDBJ whole genome shotgun (WGS) entry which is preliminary data.</text>
</comment>
<dbReference type="OrthoDB" id="116716at2759"/>
<name>A0A225WY81_9STRA</name>
<gene>
    <name evidence="1" type="ORF">PHMEG_0003391</name>
</gene>
<proteinExistence type="predicted"/>
<protein>
    <submittedName>
        <fullName evidence="1">Uncharacterized protein</fullName>
    </submittedName>
</protein>
<dbReference type="EMBL" id="NBNE01000173">
    <property type="protein sequence ID" value="OWZ21969.1"/>
    <property type="molecule type" value="Genomic_DNA"/>
</dbReference>
<evidence type="ECO:0000313" key="1">
    <source>
        <dbReference type="EMBL" id="OWZ21969.1"/>
    </source>
</evidence>
<reference evidence="2" key="1">
    <citation type="submission" date="2017-03" db="EMBL/GenBank/DDBJ databases">
        <title>Phytopthora megakarya and P. palmivora, two closely related causual agents of cacao black pod achieved similar genome size and gene model numbers by different mechanisms.</title>
        <authorList>
            <person name="Ali S."/>
            <person name="Shao J."/>
            <person name="Larry D.J."/>
            <person name="Kronmiller B."/>
            <person name="Shen D."/>
            <person name="Strem M.D."/>
            <person name="Melnick R.L."/>
            <person name="Guiltinan M.J."/>
            <person name="Tyler B.M."/>
            <person name="Meinhardt L.W."/>
            <person name="Bailey B.A."/>
        </authorList>
    </citation>
    <scope>NUCLEOTIDE SEQUENCE [LARGE SCALE GENOMIC DNA]</scope>
    <source>
        <strain evidence="2">zdho120</strain>
    </source>
</reference>
<organism evidence="1 2">
    <name type="scientific">Phytophthora megakarya</name>
    <dbReference type="NCBI Taxonomy" id="4795"/>
    <lineage>
        <taxon>Eukaryota</taxon>
        <taxon>Sar</taxon>
        <taxon>Stramenopiles</taxon>
        <taxon>Oomycota</taxon>
        <taxon>Peronosporomycetes</taxon>
        <taxon>Peronosporales</taxon>
        <taxon>Peronosporaceae</taxon>
        <taxon>Phytophthora</taxon>
    </lineage>
</organism>
<accession>A0A225WY81</accession>
<sequence>MVRARRDSGNCAIKQVKEDAAGICEVSRSNGQPFEACRDKVPHSPIFVYDVRNGYRVLRAKVEEHYVSKLPGQWSADLDIYLKPNNNAKQRQFEVLCQESFELELFVYVPKPEAQTKSIRRATAARIQE</sequence>
<keyword evidence="2" id="KW-1185">Reference proteome</keyword>
<dbReference type="Proteomes" id="UP000198211">
    <property type="component" value="Unassembled WGS sequence"/>
</dbReference>